<evidence type="ECO:0008006" key="4">
    <source>
        <dbReference type="Google" id="ProtNLM"/>
    </source>
</evidence>
<feature type="transmembrane region" description="Helical" evidence="1">
    <location>
        <begin position="488"/>
        <end position="506"/>
    </location>
</feature>
<accession>A0A7J3MX14</accession>
<comment type="caution">
    <text evidence="3">The sequence shown here is derived from an EMBL/GenBank/DDBJ whole genome shotgun (WGS) entry which is preliminary data.</text>
</comment>
<protein>
    <recommendedName>
        <fullName evidence="4">Macroglobulin domain-containing protein</fullName>
    </recommendedName>
</protein>
<keyword evidence="1" id="KW-0812">Transmembrane</keyword>
<gene>
    <name evidence="2" type="ORF">ENT99_08610</name>
    <name evidence="3" type="ORF">ENU64_01465</name>
</gene>
<evidence type="ECO:0000313" key="2">
    <source>
        <dbReference type="EMBL" id="HFQ79737.1"/>
    </source>
</evidence>
<dbReference type="EMBL" id="DTDH01000044">
    <property type="protein sequence ID" value="HGT98084.1"/>
    <property type="molecule type" value="Genomic_DNA"/>
</dbReference>
<evidence type="ECO:0000256" key="1">
    <source>
        <dbReference type="SAM" id="Phobius"/>
    </source>
</evidence>
<name>A0A7J3MX14_9CREN</name>
<sequence length="509" mass="58047">MNKKLFPYIVSLFLFISMISNLACIAMQSDRDQKRSASFIITVDEWVLEFHVSFPWVWIAGSVVDIDTVFRVREVGKGGLTIYSLRVSTGEIDVSKYVGMFSRVGEEKSITLSLPTIDPRYLFDNKSSTLIDLYIYIGGYVESYKGREFFTRNFTVRAIPVNILPSVVRLSLSVDKYDAIYIIDVQASNNYPNPLHNVYLMMYVNSSLYTSVFYRIMSPFNITSTRFPLPTDKQGVYIITAVINYTTSEGFVGYSIASTKIYVKGVPRIILQINTSVTYVFKPVRLYGSANPVQGLKLILETSIDGIDWNRVEEISTDNEGRFSYVWIPNTSGTHLFRVRNIESELLRESLSNIVAVSVEKVKPSISFELDKEAVEVGRQVKIRVAIEPKMKTPVTILYISPKEYSWRTYTNVTTDSSGFAETIFIPTTPGEYKLKAIVKETSELYSAESSIKTLRVEETTQLQQTTIPQKPREEHAPQFFVQEYRNYVVIALIIVAAVFSSLLYFKRR</sequence>
<organism evidence="3">
    <name type="scientific">Ignisphaera aggregans</name>
    <dbReference type="NCBI Taxonomy" id="334771"/>
    <lineage>
        <taxon>Archaea</taxon>
        <taxon>Thermoproteota</taxon>
        <taxon>Thermoprotei</taxon>
        <taxon>Desulfurococcales</taxon>
        <taxon>Desulfurococcaceae</taxon>
        <taxon>Ignisphaera</taxon>
    </lineage>
</organism>
<dbReference type="EMBL" id="DTAU01000155">
    <property type="protein sequence ID" value="HFQ79737.1"/>
    <property type="molecule type" value="Genomic_DNA"/>
</dbReference>
<reference evidence="3" key="1">
    <citation type="journal article" date="2020" name="mSystems">
        <title>Genome- and Community-Level Interaction Insights into Carbon Utilization and Element Cycling Functions of Hydrothermarchaeota in Hydrothermal Sediment.</title>
        <authorList>
            <person name="Zhou Z."/>
            <person name="Liu Y."/>
            <person name="Xu W."/>
            <person name="Pan J."/>
            <person name="Luo Z.H."/>
            <person name="Li M."/>
        </authorList>
    </citation>
    <scope>NUCLEOTIDE SEQUENCE [LARGE SCALE GENOMIC DNA]</scope>
    <source>
        <strain evidence="2">SpSt-629</strain>
        <strain evidence="3">SpSt-688</strain>
    </source>
</reference>
<evidence type="ECO:0000313" key="3">
    <source>
        <dbReference type="EMBL" id="HGT98084.1"/>
    </source>
</evidence>
<keyword evidence="1" id="KW-1133">Transmembrane helix</keyword>
<dbReference type="AlphaFoldDB" id="A0A7J3MX14"/>
<keyword evidence="1" id="KW-0472">Membrane</keyword>
<proteinExistence type="predicted"/>